<gene>
    <name evidence="2" type="ORF">IAA81_06555</name>
</gene>
<dbReference type="Proteomes" id="UP000823638">
    <property type="component" value="Unassembled WGS sequence"/>
</dbReference>
<organism evidence="2 3">
    <name type="scientific">Candidatus Gallitreponema excrementavium</name>
    <dbReference type="NCBI Taxonomy" id="2840840"/>
    <lineage>
        <taxon>Bacteria</taxon>
        <taxon>Pseudomonadati</taxon>
        <taxon>Spirochaetota</taxon>
        <taxon>Spirochaetia</taxon>
        <taxon>Spirochaetales</taxon>
        <taxon>Candidatus Gallitreponema</taxon>
    </lineage>
</organism>
<evidence type="ECO:0000313" key="2">
    <source>
        <dbReference type="EMBL" id="MBO8457873.1"/>
    </source>
</evidence>
<dbReference type="InterPro" id="IPR027417">
    <property type="entry name" value="P-loop_NTPase"/>
</dbReference>
<name>A0A9D9HQB2_9SPIR</name>
<accession>A0A9D9HQB2</accession>
<dbReference type="Gene3D" id="3.40.50.300">
    <property type="entry name" value="P-loop containing nucleotide triphosphate hydrolases"/>
    <property type="match status" value="1"/>
</dbReference>
<dbReference type="SUPFAM" id="SSF52540">
    <property type="entry name" value="P-loop containing nucleoside triphosphate hydrolases"/>
    <property type="match status" value="1"/>
</dbReference>
<proteinExistence type="predicted"/>
<keyword evidence="1" id="KW-0175">Coiled coil</keyword>
<dbReference type="EMBL" id="JADIMM010000080">
    <property type="protein sequence ID" value="MBO8457873.1"/>
    <property type="molecule type" value="Genomic_DNA"/>
</dbReference>
<feature type="coiled-coil region" evidence="1">
    <location>
        <begin position="28"/>
        <end position="72"/>
    </location>
</feature>
<sequence>MTEKSENLKSKRDLINNYSYIIKLAPKARNAERAIKQRENQLEEIESKRNDLKKLKAEKAETEILHENSKQETERIPALKNAKENLLKDFNAITKARESYKSQEENQSRIAELEKNTGETREQINLILNESRTTRESISEIEKKSEDFSLLYKIKENLSGYIELLEKTKDCIKSIEAEKANLNDKKLNKGKLENKLIELEKKLSGKKHEKKQIEQKKEENINSNLAGKLSLILVENEKCPVCGSRNHPEPAKAIKIDISIDNLLDCLVKEIEDTENEKIKTAALTEQNRLDITKAEENLKKQGEEFKSCSENVISSFKVLVSHGFQDLKIPDTLKMQEVPACKPGKSLLALEQEILLAENKLEEVENRIKENTHRETTLNQLRSLLSESEKKLDSKKNLLSELEKEIAEKKEANAPLKENLNEAGKIISKYQSPSGTISISFNAITGTEKIIQEKIRESETDINMITENFHNTEKHLLSIDSKIETLTEELEKNIKNLRNLNLKVSEEIGKFVMNYDVVSGEKTNPLINSQAGQIPLNLNSNEEESITGELLDLIKSFAVSEAEEESYSLEISKYEKDLTENAANLANTREQLELLGEIPPLEILENKLLELKAKDSELLSGFREITEKISTLKNNLVSWKNLEEERKKLSDESKVLNSLAMDLNGNNPKNKTFDAWILANYLEEISMYASKRLDKMSSGRYRLLVNTEQKRGNAKTGLDLEIFDSYTGKKRPCTTLSGGETFMTSISLALGLADSIQNKNGNIELDSVFIDEGFGSLDSETLEKAMEILEEIRGQRTVGIISHIAELKEWIPSAIQIEKTEKGSFIL</sequence>
<dbReference type="PANTHER" id="PTHR32114">
    <property type="entry name" value="ABC TRANSPORTER ABCH.3"/>
    <property type="match status" value="1"/>
</dbReference>
<reference evidence="2" key="1">
    <citation type="submission" date="2020-10" db="EMBL/GenBank/DDBJ databases">
        <authorList>
            <person name="Gilroy R."/>
        </authorList>
    </citation>
    <scope>NUCLEOTIDE SEQUENCE</scope>
    <source>
        <strain evidence="2">10532</strain>
    </source>
</reference>
<evidence type="ECO:0000313" key="3">
    <source>
        <dbReference type="Proteomes" id="UP000823638"/>
    </source>
</evidence>
<dbReference type="AlphaFoldDB" id="A0A9D9HQB2"/>
<evidence type="ECO:0008006" key="4">
    <source>
        <dbReference type="Google" id="ProtNLM"/>
    </source>
</evidence>
<dbReference type="PANTHER" id="PTHR32114:SF2">
    <property type="entry name" value="ABC TRANSPORTER ABCH.3"/>
    <property type="match status" value="1"/>
</dbReference>
<dbReference type="Pfam" id="PF13558">
    <property type="entry name" value="SbcC_Walker_B"/>
    <property type="match status" value="1"/>
</dbReference>
<protein>
    <recommendedName>
        <fullName evidence="4">Exonuclease SbcC</fullName>
    </recommendedName>
</protein>
<evidence type="ECO:0000256" key="1">
    <source>
        <dbReference type="SAM" id="Coils"/>
    </source>
</evidence>
<feature type="coiled-coil region" evidence="1">
    <location>
        <begin position="165"/>
        <end position="216"/>
    </location>
</feature>
<feature type="coiled-coil region" evidence="1">
    <location>
        <begin position="348"/>
        <end position="420"/>
    </location>
</feature>
<reference evidence="2" key="2">
    <citation type="journal article" date="2021" name="PeerJ">
        <title>Extensive microbial diversity within the chicken gut microbiome revealed by metagenomics and culture.</title>
        <authorList>
            <person name="Gilroy R."/>
            <person name="Ravi A."/>
            <person name="Getino M."/>
            <person name="Pursley I."/>
            <person name="Horton D.L."/>
            <person name="Alikhan N.F."/>
            <person name="Baker D."/>
            <person name="Gharbi K."/>
            <person name="Hall N."/>
            <person name="Watson M."/>
            <person name="Adriaenssens E.M."/>
            <person name="Foster-Nyarko E."/>
            <person name="Jarju S."/>
            <person name="Secka A."/>
            <person name="Antonio M."/>
            <person name="Oren A."/>
            <person name="Chaudhuri R.R."/>
            <person name="La Ragione R."/>
            <person name="Hildebrand F."/>
            <person name="Pallen M.J."/>
        </authorList>
    </citation>
    <scope>NUCLEOTIDE SEQUENCE</scope>
    <source>
        <strain evidence="2">10532</strain>
    </source>
</reference>
<comment type="caution">
    <text evidence="2">The sequence shown here is derived from an EMBL/GenBank/DDBJ whole genome shotgun (WGS) entry which is preliminary data.</text>
</comment>